<feature type="transmembrane region" description="Helical" evidence="7">
    <location>
        <begin position="345"/>
        <end position="367"/>
    </location>
</feature>
<keyword evidence="11" id="KW-1185">Reference proteome</keyword>
<sequence length="784" mass="82160">MTALALVIALGTGAYAGLGGTTAWRLESNDRSYASLRMHDLRVKLPAGAFVPQGSLLRAVEGIPDAPVVDVAVERLIAPTLVDASTGTDQLLLPGEVVGMPSGVSPVDALHVEHGQGLAAGDPALDIAVLEAKFASGHGLPPNGKLRLSTGTTLEYVGTGYTPEYFQVTGRSGMVLGETGYAVVFAPITVAQRVTGHVGQVNDLVVRVRPGTDQEAVRRQLTAALAPVGGTVSTRAEDPVHRALYEDAQNDQTTWNVFAFLILFGAAFATFNLISRMIESQRREIGVGMALGVPPRLLAVRPMLVGVQIAVVGVLTGIGVGWLIGRAMGDVMADLLPLPIWVTSFQVGRFAQAAALGLVLPVIAAVVPTVRAVRMHPVEAIRTGAYKSARPAGRLLTLLSRTRLPGRTYLSMALRNVLRTPRRTVFTALGIAAAMTSLVAVLGLLDTFTAAGDAHTDEVGHSSPGRLVVTLDTYYPLNSAPLRALREEPAVAASQPQLAVPATLLGQGADIESVVQVVDFTNKIWTPTLLGDRGPKTGIVLSEKAAQDLGLAPGNVVELRHPVRSADGFRLVTSRIPVRALHPDPWRTFAYLDVAGAGQFGLTGTANQVLVMPAGSVDELERAVFGQPGVSSVDSAAAFADVLDNALAQFTGILRVIEIATLLLALLIAFNTAGITADERTREHATMFAFGLPPRVVMGIAVGENAVIGLLGTLAGIAGGYAALRYITSGLGEVTPDLMVRPTLSTTTVVAVLLLGTSIVALAPLLGLRRQQRMDIPAALRVVE</sequence>
<dbReference type="GO" id="GO:0044874">
    <property type="term" value="P:lipoprotein localization to outer membrane"/>
    <property type="evidence" value="ECO:0007669"/>
    <property type="project" value="TreeGrafter"/>
</dbReference>
<evidence type="ECO:0000313" key="11">
    <source>
        <dbReference type="Proteomes" id="UP000292695"/>
    </source>
</evidence>
<dbReference type="InterPro" id="IPR025857">
    <property type="entry name" value="MacB_PCD"/>
</dbReference>
<gene>
    <name evidence="10" type="ORF">E0H50_36720</name>
</gene>
<evidence type="ECO:0000256" key="4">
    <source>
        <dbReference type="ARBA" id="ARBA00022692"/>
    </source>
</evidence>
<evidence type="ECO:0000313" key="10">
    <source>
        <dbReference type="EMBL" id="TCC20576.1"/>
    </source>
</evidence>
<evidence type="ECO:0000256" key="3">
    <source>
        <dbReference type="ARBA" id="ARBA00022475"/>
    </source>
</evidence>
<keyword evidence="6 7" id="KW-0472">Membrane</keyword>
<evidence type="ECO:0000256" key="1">
    <source>
        <dbReference type="ARBA" id="ARBA00004651"/>
    </source>
</evidence>
<accession>A0A4R0I0E7</accession>
<keyword evidence="3" id="KW-1003">Cell membrane</keyword>
<name>A0A4R0I0E7_9ACTN</name>
<feature type="transmembrane region" description="Helical" evidence="7">
    <location>
        <begin position="425"/>
        <end position="445"/>
    </location>
</feature>
<dbReference type="Proteomes" id="UP000292695">
    <property type="component" value="Unassembled WGS sequence"/>
</dbReference>
<feature type="transmembrane region" description="Helical" evidence="7">
    <location>
        <begin position="255"/>
        <end position="274"/>
    </location>
</feature>
<evidence type="ECO:0000256" key="2">
    <source>
        <dbReference type="ARBA" id="ARBA00005236"/>
    </source>
</evidence>
<dbReference type="OrthoDB" id="3223244at2"/>
<evidence type="ECO:0000259" key="8">
    <source>
        <dbReference type="Pfam" id="PF02687"/>
    </source>
</evidence>
<proteinExistence type="inferred from homology"/>
<feature type="domain" description="ABC3 transporter permease C-terminal" evidence="8">
    <location>
        <begin position="256"/>
        <end position="377"/>
    </location>
</feature>
<feature type="transmembrane region" description="Helical" evidence="7">
    <location>
        <begin position="653"/>
        <end position="675"/>
    </location>
</feature>
<evidence type="ECO:0000256" key="5">
    <source>
        <dbReference type="ARBA" id="ARBA00022989"/>
    </source>
</evidence>
<comment type="caution">
    <text evidence="10">The sequence shown here is derived from an EMBL/GenBank/DDBJ whole genome shotgun (WGS) entry which is preliminary data.</text>
</comment>
<dbReference type="RefSeq" id="WP_131295643.1">
    <property type="nucleotide sequence ID" value="NZ_SJKA01000021.1"/>
</dbReference>
<feature type="transmembrane region" description="Helical" evidence="7">
    <location>
        <begin position="744"/>
        <end position="766"/>
    </location>
</feature>
<reference evidence="10 11" key="1">
    <citation type="submission" date="2019-02" db="EMBL/GenBank/DDBJ databases">
        <title>Kribbella capetownensis sp. nov. and Kribbella speibonae sp. nov., isolated from soil.</title>
        <authorList>
            <person name="Curtis S.M."/>
            <person name="Norton I."/>
            <person name="Everest G.J."/>
            <person name="Meyers P.R."/>
        </authorList>
    </citation>
    <scope>NUCLEOTIDE SEQUENCE [LARGE SCALE GENOMIC DNA]</scope>
    <source>
        <strain evidence="10 11">DSM 27082</strain>
    </source>
</reference>
<evidence type="ECO:0000259" key="9">
    <source>
        <dbReference type="Pfam" id="PF12704"/>
    </source>
</evidence>
<protein>
    <submittedName>
        <fullName evidence="10">ABC transporter permease</fullName>
    </submittedName>
</protein>
<keyword evidence="4 7" id="KW-0812">Transmembrane</keyword>
<dbReference type="EMBL" id="SJKA01000021">
    <property type="protein sequence ID" value="TCC20576.1"/>
    <property type="molecule type" value="Genomic_DNA"/>
</dbReference>
<dbReference type="Pfam" id="PF02687">
    <property type="entry name" value="FtsX"/>
    <property type="match status" value="2"/>
</dbReference>
<evidence type="ECO:0000256" key="6">
    <source>
        <dbReference type="ARBA" id="ARBA00023136"/>
    </source>
</evidence>
<keyword evidence="5 7" id="KW-1133">Transmembrane helix</keyword>
<dbReference type="InterPro" id="IPR051447">
    <property type="entry name" value="Lipoprotein-release_system"/>
</dbReference>
<dbReference type="AlphaFoldDB" id="A0A4R0I0E7"/>
<comment type="subcellular location">
    <subcellularLocation>
        <location evidence="1">Cell membrane</location>
        <topology evidence="1">Multi-pass membrane protein</topology>
    </subcellularLocation>
</comment>
<dbReference type="Pfam" id="PF12704">
    <property type="entry name" value="MacB_PCD"/>
    <property type="match status" value="2"/>
</dbReference>
<feature type="domain" description="MacB-like periplasmic core" evidence="9">
    <location>
        <begin position="424"/>
        <end position="560"/>
    </location>
</feature>
<feature type="domain" description="ABC3 transporter permease C-terminal" evidence="8">
    <location>
        <begin position="659"/>
        <end position="771"/>
    </location>
</feature>
<organism evidence="10 11">
    <name type="scientific">Kribbella sindirgiensis</name>
    <dbReference type="NCBI Taxonomy" id="1124744"/>
    <lineage>
        <taxon>Bacteria</taxon>
        <taxon>Bacillati</taxon>
        <taxon>Actinomycetota</taxon>
        <taxon>Actinomycetes</taxon>
        <taxon>Propionibacteriales</taxon>
        <taxon>Kribbellaceae</taxon>
        <taxon>Kribbella</taxon>
    </lineage>
</organism>
<comment type="similarity">
    <text evidence="2">Belongs to the ABC-4 integral membrane protein family. LolC/E subfamily.</text>
</comment>
<feature type="domain" description="MacB-like periplasmic core" evidence="9">
    <location>
        <begin position="5"/>
        <end position="223"/>
    </location>
</feature>
<dbReference type="PANTHER" id="PTHR30489:SF0">
    <property type="entry name" value="LIPOPROTEIN-RELEASING SYSTEM TRANSMEMBRANE PROTEIN LOLE"/>
    <property type="match status" value="1"/>
</dbReference>
<feature type="transmembrane region" description="Helical" evidence="7">
    <location>
        <begin position="304"/>
        <end position="325"/>
    </location>
</feature>
<dbReference type="InterPro" id="IPR003838">
    <property type="entry name" value="ABC3_permease_C"/>
</dbReference>
<evidence type="ECO:0000256" key="7">
    <source>
        <dbReference type="SAM" id="Phobius"/>
    </source>
</evidence>
<feature type="transmembrane region" description="Helical" evidence="7">
    <location>
        <begin position="696"/>
        <end position="724"/>
    </location>
</feature>
<dbReference type="PANTHER" id="PTHR30489">
    <property type="entry name" value="LIPOPROTEIN-RELEASING SYSTEM TRANSMEMBRANE PROTEIN LOLE"/>
    <property type="match status" value="1"/>
</dbReference>
<dbReference type="GO" id="GO:0098797">
    <property type="term" value="C:plasma membrane protein complex"/>
    <property type="evidence" value="ECO:0007669"/>
    <property type="project" value="TreeGrafter"/>
</dbReference>